<evidence type="ECO:0000256" key="11">
    <source>
        <dbReference type="SAM" id="MobiDB-lite"/>
    </source>
</evidence>
<dbReference type="InterPro" id="IPR032421">
    <property type="entry name" value="PMT_4TMC"/>
</dbReference>
<keyword evidence="7 10" id="KW-1133">Transmembrane helix</keyword>
<dbReference type="RefSeq" id="WP_344306802.1">
    <property type="nucleotide sequence ID" value="NZ_BAAANO010000005.1"/>
</dbReference>
<feature type="domain" description="Protein O-mannosyl-transferase C-terminal four TM" evidence="13">
    <location>
        <begin position="369"/>
        <end position="590"/>
    </location>
</feature>
<feature type="compositionally biased region" description="Polar residues" evidence="11">
    <location>
        <begin position="1"/>
        <end position="13"/>
    </location>
</feature>
<comment type="subcellular location">
    <subcellularLocation>
        <location evidence="10">Cell membrane</location>
    </subcellularLocation>
    <subcellularLocation>
        <location evidence="1">Endomembrane system</location>
        <topology evidence="1">Multi-pass membrane protein</topology>
    </subcellularLocation>
</comment>
<feature type="transmembrane region" description="Helical" evidence="10">
    <location>
        <begin position="38"/>
        <end position="57"/>
    </location>
</feature>
<dbReference type="Pfam" id="PF02366">
    <property type="entry name" value="PMT"/>
    <property type="match status" value="2"/>
</dbReference>
<comment type="similarity">
    <text evidence="3 10">Belongs to the glycosyltransferase 39 family.</text>
</comment>
<dbReference type="InterPro" id="IPR003342">
    <property type="entry name" value="ArnT-like_N"/>
</dbReference>
<evidence type="ECO:0000256" key="10">
    <source>
        <dbReference type="RuleBase" id="RU367007"/>
    </source>
</evidence>
<evidence type="ECO:0000313" key="15">
    <source>
        <dbReference type="Proteomes" id="UP001500755"/>
    </source>
</evidence>
<protein>
    <recommendedName>
        <fullName evidence="9 10">Polyprenol-phosphate-mannose--protein mannosyltransferase</fullName>
        <ecNumber evidence="10">2.4.1.-</ecNumber>
    </recommendedName>
</protein>
<evidence type="ECO:0000259" key="13">
    <source>
        <dbReference type="Pfam" id="PF16192"/>
    </source>
</evidence>
<comment type="function">
    <text evidence="10">Protein O-mannosyltransferase that catalyzes the transfer of a single mannose residue from a polyprenol phospho-mannosyl lipidic donor to the hydroxyl group of selected serine and threonine residues in acceptor proteins.</text>
</comment>
<feature type="transmembrane region" description="Helical" evidence="10">
    <location>
        <begin position="281"/>
        <end position="298"/>
    </location>
</feature>
<evidence type="ECO:0000256" key="5">
    <source>
        <dbReference type="ARBA" id="ARBA00022679"/>
    </source>
</evidence>
<gene>
    <name evidence="14" type="ORF">GCM10009755_05810</name>
</gene>
<comment type="pathway">
    <text evidence="2 10">Protein modification; protein glycosylation.</text>
</comment>
<sequence length="591" mass="64791">MTSSTSELSTSAPGSHPHTPQGFVTSARRTVRNLPFGVLAWLFPGLVALVGGLLRFIRLGFPGTLVFDETYYVKDGWTLVHNGYESEWPEEPNPEFEAGNTDIFLDDPSYVVHPPLGKWLIGWGMQVFGADSPFAWRFSAALVGTLSILLLGYFAARLFRSVWIGTIAAGLLAFDGVHFTHSRTSLLDLFLMFFVLLGFGFLVLDREQARASLARRLAAGGHGGAHPGRGAGPGSGTARATGLPGLLDRLLPASFGPVLWWRPWRLAAGISLGCAMGVKWSGLYALAVFGLLAVFWDVSMRRAAGIRHPWLAALTKDAVPAFLMLVPVAFVTYVVCWTGWIVTSGGWDRTWAANNHGWWDFLPDWIPSLAHYHYTAYTFHVGLASEHPYMSNPWGWIVQWRPTSFYYESPQAGDPGCDFPGVDSCSAAILSVGNPVIWGLAPLAVLALIGLWLLRRDWRAGGILAGLLATWAPWFLYQERTIFTFYTIVMVPFVVLALAYCLGLLWGRAPAVGAGPAPGQGASGRDADSPAPRRFARWAPHLPVALVARRLVVGLVLVAVVGAFAFYYPIWTGHTIPYDAWRLRILNPTWI</sequence>
<dbReference type="EC" id="2.4.1.-" evidence="10"/>
<feature type="transmembrane region" description="Helical" evidence="10">
    <location>
        <begin position="436"/>
        <end position="454"/>
    </location>
</feature>
<comment type="caution">
    <text evidence="14">The sequence shown here is derived from an EMBL/GenBank/DDBJ whole genome shotgun (WGS) entry which is preliminary data.</text>
</comment>
<keyword evidence="15" id="KW-1185">Reference proteome</keyword>
<feature type="domain" description="ArnT-like N-terminal" evidence="12">
    <location>
        <begin position="49"/>
        <end position="205"/>
    </location>
</feature>
<accession>A0ABN2T857</accession>
<evidence type="ECO:0000313" key="14">
    <source>
        <dbReference type="EMBL" id="GAA2000724.1"/>
    </source>
</evidence>
<keyword evidence="10" id="KW-1003">Cell membrane</keyword>
<feature type="transmembrane region" description="Helical" evidence="10">
    <location>
        <begin position="186"/>
        <end position="204"/>
    </location>
</feature>
<dbReference type="PANTHER" id="PTHR10050:SF46">
    <property type="entry name" value="PROTEIN O-MANNOSYL-TRANSFERASE 2"/>
    <property type="match status" value="1"/>
</dbReference>
<dbReference type="PANTHER" id="PTHR10050">
    <property type="entry name" value="DOLICHYL-PHOSPHATE-MANNOSE--PROTEIN MANNOSYLTRANSFERASE"/>
    <property type="match status" value="1"/>
</dbReference>
<keyword evidence="5 10" id="KW-0808">Transferase</keyword>
<evidence type="ECO:0000256" key="1">
    <source>
        <dbReference type="ARBA" id="ARBA00004127"/>
    </source>
</evidence>
<feature type="domain" description="ArnT-like N-terminal" evidence="12">
    <location>
        <begin position="261"/>
        <end position="295"/>
    </location>
</feature>
<feature type="transmembrane region" description="Helical" evidence="10">
    <location>
        <begin position="551"/>
        <end position="571"/>
    </location>
</feature>
<feature type="transmembrane region" description="Helical" evidence="10">
    <location>
        <begin position="483"/>
        <end position="506"/>
    </location>
</feature>
<feature type="transmembrane region" description="Helical" evidence="10">
    <location>
        <begin position="134"/>
        <end position="156"/>
    </location>
</feature>
<dbReference type="EMBL" id="BAAANO010000005">
    <property type="protein sequence ID" value="GAA2000724.1"/>
    <property type="molecule type" value="Genomic_DNA"/>
</dbReference>
<dbReference type="InterPro" id="IPR027005">
    <property type="entry name" value="PMT-like"/>
</dbReference>
<feature type="region of interest" description="Disordered" evidence="11">
    <location>
        <begin position="1"/>
        <end position="23"/>
    </location>
</feature>
<dbReference type="Pfam" id="PF16192">
    <property type="entry name" value="PMT_4TMC"/>
    <property type="match status" value="1"/>
</dbReference>
<reference evidence="14 15" key="1">
    <citation type="journal article" date="2019" name="Int. J. Syst. Evol. Microbiol.">
        <title>The Global Catalogue of Microorganisms (GCM) 10K type strain sequencing project: providing services to taxonomists for standard genome sequencing and annotation.</title>
        <authorList>
            <consortium name="The Broad Institute Genomics Platform"/>
            <consortium name="The Broad Institute Genome Sequencing Center for Infectious Disease"/>
            <person name="Wu L."/>
            <person name="Ma J."/>
        </authorList>
    </citation>
    <scope>NUCLEOTIDE SEQUENCE [LARGE SCALE GENOMIC DNA]</scope>
    <source>
        <strain evidence="14 15">JCM 14546</strain>
    </source>
</reference>
<evidence type="ECO:0000256" key="4">
    <source>
        <dbReference type="ARBA" id="ARBA00022676"/>
    </source>
</evidence>
<evidence type="ECO:0000256" key="9">
    <source>
        <dbReference type="ARBA" id="ARBA00093617"/>
    </source>
</evidence>
<feature type="transmembrane region" description="Helical" evidence="10">
    <location>
        <begin position="461"/>
        <end position="477"/>
    </location>
</feature>
<organism evidence="14 15">
    <name type="scientific">Brevibacterium samyangense</name>
    <dbReference type="NCBI Taxonomy" id="366888"/>
    <lineage>
        <taxon>Bacteria</taxon>
        <taxon>Bacillati</taxon>
        <taxon>Actinomycetota</taxon>
        <taxon>Actinomycetes</taxon>
        <taxon>Micrococcales</taxon>
        <taxon>Brevibacteriaceae</taxon>
        <taxon>Brevibacterium</taxon>
    </lineage>
</organism>
<keyword evidence="8 10" id="KW-0472">Membrane</keyword>
<keyword evidence="6 10" id="KW-0812">Transmembrane</keyword>
<feature type="transmembrane region" description="Helical" evidence="10">
    <location>
        <begin position="319"/>
        <end position="342"/>
    </location>
</feature>
<evidence type="ECO:0000256" key="6">
    <source>
        <dbReference type="ARBA" id="ARBA00022692"/>
    </source>
</evidence>
<evidence type="ECO:0000259" key="12">
    <source>
        <dbReference type="Pfam" id="PF02366"/>
    </source>
</evidence>
<evidence type="ECO:0000256" key="3">
    <source>
        <dbReference type="ARBA" id="ARBA00007222"/>
    </source>
</evidence>
<proteinExistence type="inferred from homology"/>
<keyword evidence="4 10" id="KW-0328">Glycosyltransferase</keyword>
<dbReference type="Proteomes" id="UP001500755">
    <property type="component" value="Unassembled WGS sequence"/>
</dbReference>
<evidence type="ECO:0000256" key="2">
    <source>
        <dbReference type="ARBA" id="ARBA00004922"/>
    </source>
</evidence>
<name>A0ABN2T857_9MICO</name>
<evidence type="ECO:0000256" key="8">
    <source>
        <dbReference type="ARBA" id="ARBA00023136"/>
    </source>
</evidence>
<evidence type="ECO:0000256" key="7">
    <source>
        <dbReference type="ARBA" id="ARBA00022989"/>
    </source>
</evidence>
<feature type="transmembrane region" description="Helical" evidence="10">
    <location>
        <begin position="162"/>
        <end position="179"/>
    </location>
</feature>